<evidence type="ECO:0000256" key="1">
    <source>
        <dbReference type="SAM" id="Phobius"/>
    </source>
</evidence>
<feature type="transmembrane region" description="Helical" evidence="1">
    <location>
        <begin position="31"/>
        <end position="55"/>
    </location>
</feature>
<dbReference type="InterPro" id="IPR049920">
    <property type="entry name" value="IK1_05631-like"/>
</dbReference>
<protein>
    <submittedName>
        <fullName evidence="2">Uncharacterized protein</fullName>
    </submittedName>
</protein>
<sequence length="289" mass="33560">MDTIFTRQNEQKNIDLLCAQRQLYTEAKEGYLWQIWLTCPVAIFLGLLKLILSIWHIDINGIVIFCTIVVAMTDLLLLIYVINDNKKKAAKVQEEFDCTVYPLSWNEDFVASKNSTAVVTKYSNRYKKRVADLNNLYDWYPIELAKYEGNKLILHCQKVNMIYDKEIRQRFRVLALKVSIIPLVVLLLASVLINPTMQTALVMIAVFLPLLWIGIKTSIDQKKSISYSEETETIINRLLKTEDPGEKSIRSVQDRIYNNRIGSVFIPDGYYIKVRDELEKEMHDNAERA</sequence>
<keyword evidence="1" id="KW-0812">Transmembrane</keyword>
<dbReference type="Pfam" id="PF18159">
    <property type="entry name" value="S_4TM"/>
    <property type="match status" value="1"/>
</dbReference>
<keyword evidence="1" id="KW-0472">Membrane</keyword>
<feature type="transmembrane region" description="Helical" evidence="1">
    <location>
        <begin position="174"/>
        <end position="193"/>
    </location>
</feature>
<organism evidence="2 3">
    <name type="scientific">Chitinophaga filiformis</name>
    <name type="common">Myxococcus filiformis</name>
    <name type="synonym">Flexibacter filiformis</name>
    <dbReference type="NCBI Taxonomy" id="104663"/>
    <lineage>
        <taxon>Bacteria</taxon>
        <taxon>Pseudomonadati</taxon>
        <taxon>Bacteroidota</taxon>
        <taxon>Chitinophagia</taxon>
        <taxon>Chitinophagales</taxon>
        <taxon>Chitinophagaceae</taxon>
        <taxon>Chitinophaga</taxon>
    </lineage>
</organism>
<keyword evidence="1" id="KW-1133">Transmembrane helix</keyword>
<name>A0A1G7MH03_CHIFI</name>
<feature type="transmembrane region" description="Helical" evidence="1">
    <location>
        <begin position="61"/>
        <end position="82"/>
    </location>
</feature>
<dbReference type="Proteomes" id="UP000199045">
    <property type="component" value="Unassembled WGS sequence"/>
</dbReference>
<evidence type="ECO:0000313" key="3">
    <source>
        <dbReference type="Proteomes" id="UP000199045"/>
    </source>
</evidence>
<dbReference type="OrthoDB" id="2943409at2"/>
<accession>A0A1G7MH03</accession>
<feature type="transmembrane region" description="Helical" evidence="1">
    <location>
        <begin position="199"/>
        <end position="215"/>
    </location>
</feature>
<gene>
    <name evidence="2" type="ORF">SAMN04488121_102421</name>
</gene>
<proteinExistence type="predicted"/>
<evidence type="ECO:0000313" key="2">
    <source>
        <dbReference type="EMBL" id="SDF60916.1"/>
    </source>
</evidence>
<dbReference type="STRING" id="104663.SAMN04488121_102421"/>
<reference evidence="2 3" key="1">
    <citation type="submission" date="2016-10" db="EMBL/GenBank/DDBJ databases">
        <authorList>
            <person name="de Groot N.N."/>
        </authorList>
    </citation>
    <scope>NUCLEOTIDE SEQUENCE [LARGE SCALE GENOMIC DNA]</scope>
    <source>
        <strain evidence="2 3">DSM 527</strain>
    </source>
</reference>
<dbReference type="AlphaFoldDB" id="A0A1G7MH03"/>
<dbReference type="RefSeq" id="WP_089830769.1">
    <property type="nucleotide sequence ID" value="NZ_FNBN01000002.1"/>
</dbReference>
<dbReference type="EMBL" id="FNBN01000002">
    <property type="protein sequence ID" value="SDF60916.1"/>
    <property type="molecule type" value="Genomic_DNA"/>
</dbReference>